<evidence type="ECO:0000313" key="1">
    <source>
        <dbReference type="EMBL" id="TKR63198.1"/>
    </source>
</evidence>
<dbReference type="Proteomes" id="UP000298663">
    <property type="component" value="Unassembled WGS sequence"/>
</dbReference>
<gene>
    <name evidence="1" type="ORF">L596_027057</name>
</gene>
<accession>A0A4U5M366</accession>
<organism evidence="1 2">
    <name type="scientific">Steinernema carpocapsae</name>
    <name type="common">Entomopathogenic nematode</name>
    <dbReference type="NCBI Taxonomy" id="34508"/>
    <lineage>
        <taxon>Eukaryota</taxon>
        <taxon>Metazoa</taxon>
        <taxon>Ecdysozoa</taxon>
        <taxon>Nematoda</taxon>
        <taxon>Chromadorea</taxon>
        <taxon>Rhabditida</taxon>
        <taxon>Tylenchina</taxon>
        <taxon>Panagrolaimomorpha</taxon>
        <taxon>Strongyloidoidea</taxon>
        <taxon>Steinernematidae</taxon>
        <taxon>Steinernema</taxon>
    </lineage>
</organism>
<keyword evidence="2" id="KW-1185">Reference proteome</keyword>
<reference evidence="1 2" key="2">
    <citation type="journal article" date="2019" name="G3 (Bethesda)">
        <title>Hybrid Assembly of the Genome of the Entomopathogenic Nematode Steinernema carpocapsae Identifies the X-Chromosome.</title>
        <authorList>
            <person name="Serra L."/>
            <person name="Macchietto M."/>
            <person name="Macias-Munoz A."/>
            <person name="McGill C.J."/>
            <person name="Rodriguez I.M."/>
            <person name="Rodriguez B."/>
            <person name="Murad R."/>
            <person name="Mortazavi A."/>
        </authorList>
    </citation>
    <scope>NUCLEOTIDE SEQUENCE [LARGE SCALE GENOMIC DNA]</scope>
    <source>
        <strain evidence="1 2">ALL</strain>
    </source>
</reference>
<proteinExistence type="predicted"/>
<name>A0A4U5M366_STECR</name>
<evidence type="ECO:0000313" key="2">
    <source>
        <dbReference type="Proteomes" id="UP000298663"/>
    </source>
</evidence>
<reference evidence="1 2" key="1">
    <citation type="journal article" date="2015" name="Genome Biol.">
        <title>Comparative genomics of Steinernema reveals deeply conserved gene regulatory networks.</title>
        <authorList>
            <person name="Dillman A.R."/>
            <person name="Macchietto M."/>
            <person name="Porter C.F."/>
            <person name="Rogers A."/>
            <person name="Williams B."/>
            <person name="Antoshechkin I."/>
            <person name="Lee M.M."/>
            <person name="Goodwin Z."/>
            <person name="Lu X."/>
            <person name="Lewis E.E."/>
            <person name="Goodrich-Blair H."/>
            <person name="Stock S.P."/>
            <person name="Adams B.J."/>
            <person name="Sternberg P.W."/>
            <person name="Mortazavi A."/>
        </authorList>
    </citation>
    <scope>NUCLEOTIDE SEQUENCE [LARGE SCALE GENOMIC DNA]</scope>
    <source>
        <strain evidence="1 2">ALL</strain>
    </source>
</reference>
<sequence length="302" mass="34170">MDRLEKAQEAIGIIATKDQTSLFPFLPPEIMRDIATQRGINRLKIKQLKGAFGDFANKLVNVLVDSEGAFVEGGKANRFQWTEASQLNGLNILVIFVKSESTPEGVNTLRLALRGWYEEVHVGYAEEEVLEEVFKDAPTLVPAKEVVVDGRALGPALLRFFQLVFSRKQDKKLKLTFRGCNLKDCPNIITFRNHAITAFKNGTIPTCLFDESWPSLSLEELKRLLDFTDFQPVYEEANLCFNIKVVNANTFDALMTDVGVTKVELDNKSEPSIYQVDKPNFTVQISWKASCHQIRVKLLKRK</sequence>
<comment type="caution">
    <text evidence="1">The sequence shown here is derived from an EMBL/GenBank/DDBJ whole genome shotgun (WGS) entry which is preliminary data.</text>
</comment>
<dbReference type="AlphaFoldDB" id="A0A4U5M366"/>
<protein>
    <submittedName>
        <fullName evidence="1">Uncharacterized protein</fullName>
    </submittedName>
</protein>
<dbReference type="EMBL" id="AZBU02000010">
    <property type="protein sequence ID" value="TKR63198.1"/>
    <property type="molecule type" value="Genomic_DNA"/>
</dbReference>